<evidence type="ECO:0000256" key="1">
    <source>
        <dbReference type="SAM" id="Phobius"/>
    </source>
</evidence>
<gene>
    <name evidence="2" type="ORF">OS493_008450</name>
</gene>
<evidence type="ECO:0008006" key="4">
    <source>
        <dbReference type="Google" id="ProtNLM"/>
    </source>
</evidence>
<dbReference type="OrthoDB" id="5980567at2759"/>
<keyword evidence="3" id="KW-1185">Reference proteome</keyword>
<keyword evidence="1" id="KW-0812">Transmembrane</keyword>
<dbReference type="EMBL" id="MU825399">
    <property type="protein sequence ID" value="KAJ7393147.1"/>
    <property type="molecule type" value="Genomic_DNA"/>
</dbReference>
<proteinExistence type="predicted"/>
<feature type="transmembrane region" description="Helical" evidence="1">
    <location>
        <begin position="6"/>
        <end position="29"/>
    </location>
</feature>
<evidence type="ECO:0000313" key="3">
    <source>
        <dbReference type="Proteomes" id="UP001163046"/>
    </source>
</evidence>
<sequence>MFISTVATVVVAISLVSTFAVYIKIYLVVKRHKAQIHDQMEVQMSQGEVSRLKRLRKSAINTLYVFFVFTALLSSFFSLPQQSTTCRPLQEKLLSWCTSFL</sequence>
<dbReference type="AlphaFoldDB" id="A0A9X0DAA1"/>
<accession>A0A9X0DAA1</accession>
<comment type="caution">
    <text evidence="2">The sequence shown here is derived from an EMBL/GenBank/DDBJ whole genome shotgun (WGS) entry which is preliminary data.</text>
</comment>
<keyword evidence="1" id="KW-0472">Membrane</keyword>
<dbReference type="Proteomes" id="UP001163046">
    <property type="component" value="Unassembled WGS sequence"/>
</dbReference>
<protein>
    <recommendedName>
        <fullName evidence="4">G-protein coupled receptors family 1 profile domain-containing protein</fullName>
    </recommendedName>
</protein>
<evidence type="ECO:0000313" key="2">
    <source>
        <dbReference type="EMBL" id="KAJ7393147.1"/>
    </source>
</evidence>
<feature type="transmembrane region" description="Helical" evidence="1">
    <location>
        <begin position="59"/>
        <end position="79"/>
    </location>
</feature>
<keyword evidence="1" id="KW-1133">Transmembrane helix</keyword>
<name>A0A9X0DAA1_9CNID</name>
<organism evidence="2 3">
    <name type="scientific">Desmophyllum pertusum</name>
    <dbReference type="NCBI Taxonomy" id="174260"/>
    <lineage>
        <taxon>Eukaryota</taxon>
        <taxon>Metazoa</taxon>
        <taxon>Cnidaria</taxon>
        <taxon>Anthozoa</taxon>
        <taxon>Hexacorallia</taxon>
        <taxon>Scleractinia</taxon>
        <taxon>Caryophylliina</taxon>
        <taxon>Caryophylliidae</taxon>
        <taxon>Desmophyllum</taxon>
    </lineage>
</organism>
<reference evidence="2" key="1">
    <citation type="submission" date="2023-01" db="EMBL/GenBank/DDBJ databases">
        <title>Genome assembly of the deep-sea coral Lophelia pertusa.</title>
        <authorList>
            <person name="Herrera S."/>
            <person name="Cordes E."/>
        </authorList>
    </citation>
    <scope>NUCLEOTIDE SEQUENCE</scope>
    <source>
        <strain evidence="2">USNM1676648</strain>
        <tissue evidence="2">Polyp</tissue>
    </source>
</reference>